<proteinExistence type="predicted"/>
<keyword evidence="3" id="KW-1185">Reference proteome</keyword>
<dbReference type="OrthoDB" id="252570at2"/>
<gene>
    <name evidence="2" type="ORF">I41_00190</name>
</gene>
<reference evidence="2 3" key="1">
    <citation type="submission" date="2019-02" db="EMBL/GenBank/DDBJ databases">
        <title>Deep-cultivation of Planctomycetes and their phenomic and genomic characterization uncovers novel biology.</title>
        <authorList>
            <person name="Wiegand S."/>
            <person name="Jogler M."/>
            <person name="Boedeker C."/>
            <person name="Pinto D."/>
            <person name="Vollmers J."/>
            <person name="Rivas-Marin E."/>
            <person name="Kohn T."/>
            <person name="Peeters S.H."/>
            <person name="Heuer A."/>
            <person name="Rast P."/>
            <person name="Oberbeckmann S."/>
            <person name="Bunk B."/>
            <person name="Jeske O."/>
            <person name="Meyerdierks A."/>
            <person name="Storesund J.E."/>
            <person name="Kallscheuer N."/>
            <person name="Luecker S."/>
            <person name="Lage O.M."/>
            <person name="Pohl T."/>
            <person name="Merkel B.J."/>
            <person name="Hornburger P."/>
            <person name="Mueller R.-W."/>
            <person name="Bruemmer F."/>
            <person name="Labrenz M."/>
            <person name="Spormann A.M."/>
            <person name="Op den Camp H."/>
            <person name="Overmann J."/>
            <person name="Amann R."/>
            <person name="Jetten M.S.M."/>
            <person name="Mascher T."/>
            <person name="Medema M.H."/>
            <person name="Devos D.P."/>
            <person name="Kaster A.-K."/>
            <person name="Ovreas L."/>
            <person name="Rohde M."/>
            <person name="Galperin M.Y."/>
            <person name="Jogler C."/>
        </authorList>
    </citation>
    <scope>NUCLEOTIDE SEQUENCE [LARGE SCALE GENOMIC DNA]</scope>
    <source>
        <strain evidence="2 3">I41</strain>
    </source>
</reference>
<dbReference type="KEGG" id="llh:I41_00190"/>
<name>A0A517TR60_9BACT</name>
<evidence type="ECO:0000313" key="2">
    <source>
        <dbReference type="EMBL" id="QDT70866.1"/>
    </source>
</evidence>
<organism evidence="2 3">
    <name type="scientific">Lacipirellula limnantheis</name>
    <dbReference type="NCBI Taxonomy" id="2528024"/>
    <lineage>
        <taxon>Bacteria</taxon>
        <taxon>Pseudomonadati</taxon>
        <taxon>Planctomycetota</taxon>
        <taxon>Planctomycetia</taxon>
        <taxon>Pirellulales</taxon>
        <taxon>Lacipirellulaceae</taxon>
        <taxon>Lacipirellula</taxon>
    </lineage>
</organism>
<accession>A0A517TR60</accession>
<feature type="signal peptide" evidence="1">
    <location>
        <begin position="1"/>
        <end position="34"/>
    </location>
</feature>
<evidence type="ECO:0000256" key="1">
    <source>
        <dbReference type="SAM" id="SignalP"/>
    </source>
</evidence>
<dbReference type="EMBL" id="CP036339">
    <property type="protein sequence ID" value="QDT70866.1"/>
    <property type="molecule type" value="Genomic_DNA"/>
</dbReference>
<feature type="chain" id="PRO_5022040977" evidence="1">
    <location>
        <begin position="35"/>
        <end position="268"/>
    </location>
</feature>
<protein>
    <submittedName>
        <fullName evidence="2">Uncharacterized protein</fullName>
    </submittedName>
</protein>
<sequence length="268" mass="28787" precursor="true">MRLLAPSAFALRSGAALLSLAVSLSPLSAAPAAAADTGLAFDFGRTIECRDVTPTEFVERYPDERIVEATLRLSVYLTSGAISDVETIRVEIGDVDRRLRVHGFAPRTRLESEFAEAIETVTTVEKSHSFEVSLGGEIPCIGGTPAHVTPSIGGGKGGKEVVTEKQKRVAPQQAVVASGTTNEEHGVFFVLRPSPTTSLEGVHELKVQFVVPVTWRGDAIRVAVQAAGNQKVLWMTQQKVLAEKSTAVALYLEGDFAARRAAERLVRH</sequence>
<dbReference type="Proteomes" id="UP000317909">
    <property type="component" value="Chromosome"/>
</dbReference>
<dbReference type="RefSeq" id="WP_145429789.1">
    <property type="nucleotide sequence ID" value="NZ_CP036339.1"/>
</dbReference>
<evidence type="ECO:0000313" key="3">
    <source>
        <dbReference type="Proteomes" id="UP000317909"/>
    </source>
</evidence>
<dbReference type="AlphaFoldDB" id="A0A517TR60"/>
<keyword evidence="1" id="KW-0732">Signal</keyword>